<dbReference type="InterPro" id="IPR021971">
    <property type="entry name" value="Salp15"/>
</dbReference>
<reference evidence="7" key="1">
    <citation type="submission" date="2012-12" db="EMBL/GenBank/DDBJ databases">
        <title>Identification and characterization of a phenylalanine ammonia-lyase gene family in Isatis indigotica Fort.</title>
        <authorList>
            <person name="Liu Q."/>
            <person name="Chen J."/>
            <person name="Zhou X."/>
            <person name="Di P."/>
            <person name="Xiao Y."/>
            <person name="Xuan H."/>
            <person name="Zhang L."/>
            <person name="Chen W."/>
        </authorList>
    </citation>
    <scope>NUCLEOTIDE SEQUENCE</scope>
    <source>
        <tissue evidence="7">Salivary gland</tissue>
    </source>
</reference>
<comment type="subcellular location">
    <subcellularLocation>
        <location evidence="1">Secreted</location>
    </subcellularLocation>
</comment>
<dbReference type="AlphaFoldDB" id="A0A0K8RCE9"/>
<evidence type="ECO:0000256" key="4">
    <source>
        <dbReference type="ARBA" id="ARBA00023180"/>
    </source>
</evidence>
<name>A0A0K8RCE9_IXORI</name>
<dbReference type="Pfam" id="PF12115">
    <property type="entry name" value="Salp15"/>
    <property type="match status" value="1"/>
</dbReference>
<evidence type="ECO:0000256" key="2">
    <source>
        <dbReference type="ARBA" id="ARBA00022525"/>
    </source>
</evidence>
<keyword evidence="4" id="KW-0325">Glycoprotein</keyword>
<keyword evidence="2" id="KW-0964">Secreted</keyword>
<feature type="chain" id="PRO_5005517422" evidence="6">
    <location>
        <begin position="24"/>
        <end position="111"/>
    </location>
</feature>
<accession>A0A0K8RCE9</accession>
<evidence type="ECO:0000256" key="5">
    <source>
        <dbReference type="ARBA" id="ARBA00034321"/>
    </source>
</evidence>
<organism evidence="7">
    <name type="scientific">Ixodes ricinus</name>
    <name type="common">Common tick</name>
    <name type="synonym">Acarus ricinus</name>
    <dbReference type="NCBI Taxonomy" id="34613"/>
    <lineage>
        <taxon>Eukaryota</taxon>
        <taxon>Metazoa</taxon>
        <taxon>Ecdysozoa</taxon>
        <taxon>Arthropoda</taxon>
        <taxon>Chelicerata</taxon>
        <taxon>Arachnida</taxon>
        <taxon>Acari</taxon>
        <taxon>Parasitiformes</taxon>
        <taxon>Ixodida</taxon>
        <taxon>Ixodoidea</taxon>
        <taxon>Ixodidae</taxon>
        <taxon>Ixodinae</taxon>
        <taxon>Ixodes</taxon>
    </lineage>
</organism>
<dbReference type="GO" id="GO:0005576">
    <property type="term" value="C:extracellular region"/>
    <property type="evidence" value="ECO:0007669"/>
    <property type="project" value="UniProtKB-SubCell"/>
</dbReference>
<evidence type="ECO:0000256" key="6">
    <source>
        <dbReference type="SAM" id="SignalP"/>
    </source>
</evidence>
<dbReference type="EMBL" id="GADI01005057">
    <property type="protein sequence ID" value="JAA68751.1"/>
    <property type="molecule type" value="mRNA"/>
</dbReference>
<protein>
    <submittedName>
        <fullName evidence="7">Putative ixostatin</fullName>
    </submittedName>
</protein>
<sequence length="111" mass="12450">MYKISLILLLTSPLVFNVPASRAETFSPQTMRTVSSFWSNSNLRNDLDKLCASHGEQNVKSVDFKNCKMECWANFGTSVASRTYPLPYGTPCGLNNKKCEYDGCWGPRGTR</sequence>
<feature type="signal peptide" evidence="6">
    <location>
        <begin position="1"/>
        <end position="23"/>
    </location>
</feature>
<evidence type="ECO:0000256" key="1">
    <source>
        <dbReference type="ARBA" id="ARBA00004613"/>
    </source>
</evidence>
<proteinExistence type="evidence at transcript level"/>
<evidence type="ECO:0000256" key="3">
    <source>
        <dbReference type="ARBA" id="ARBA00022729"/>
    </source>
</evidence>
<evidence type="ECO:0000313" key="7">
    <source>
        <dbReference type="EMBL" id="JAA68751.1"/>
    </source>
</evidence>
<comment type="similarity">
    <text evidence="5">Belongs to the salp15 family.</text>
</comment>
<keyword evidence="3 6" id="KW-0732">Signal</keyword>